<reference evidence="1 2" key="1">
    <citation type="submission" date="2018-12" db="EMBL/GenBank/DDBJ databases">
        <title>bacterium Hansschlegelia zhihuaiae S113.</title>
        <authorList>
            <person name="He J."/>
        </authorList>
    </citation>
    <scope>NUCLEOTIDE SEQUENCE [LARGE SCALE GENOMIC DNA]</scope>
    <source>
        <strain evidence="1 2">S 113</strain>
    </source>
</reference>
<dbReference type="AlphaFoldDB" id="A0A4Q0MIJ3"/>
<protein>
    <submittedName>
        <fullName evidence="1">Uncharacterized protein</fullName>
    </submittedName>
</protein>
<comment type="caution">
    <text evidence="1">The sequence shown here is derived from an EMBL/GenBank/DDBJ whole genome shotgun (WGS) entry which is preliminary data.</text>
</comment>
<keyword evidence="2" id="KW-1185">Reference proteome</keyword>
<dbReference type="OrthoDB" id="8421928at2"/>
<accession>A0A4Q0MIJ3</accession>
<organism evidence="1 2">
    <name type="scientific">Hansschlegelia zhihuaiae</name>
    <dbReference type="NCBI Taxonomy" id="405005"/>
    <lineage>
        <taxon>Bacteria</taxon>
        <taxon>Pseudomonadati</taxon>
        <taxon>Pseudomonadota</taxon>
        <taxon>Alphaproteobacteria</taxon>
        <taxon>Hyphomicrobiales</taxon>
        <taxon>Methylopilaceae</taxon>
        <taxon>Hansschlegelia</taxon>
    </lineage>
</organism>
<evidence type="ECO:0000313" key="2">
    <source>
        <dbReference type="Proteomes" id="UP000289708"/>
    </source>
</evidence>
<dbReference type="EMBL" id="RYFI01000012">
    <property type="protein sequence ID" value="RXF72859.1"/>
    <property type="molecule type" value="Genomic_DNA"/>
</dbReference>
<gene>
    <name evidence="1" type="ORF">EK403_13605</name>
</gene>
<proteinExistence type="predicted"/>
<evidence type="ECO:0000313" key="1">
    <source>
        <dbReference type="EMBL" id="RXF72859.1"/>
    </source>
</evidence>
<sequence length="418" mass="46422">MTGRLDLSIELDERRGFSTSGVAVRIESANDRPDLDAKTWTVLVPTGSRGLFVDVPAGSYTLQAWLPSGQILRRAATVKDDQIALVVFVEKKLKTGMARDRAWQDRTFDLHKEFHPLEFQPAYSSGSDPFAGETATAQIDFLHERASNLSWSRLPLAEHVVDELKLHLLEGETSTDIASNAELTVISIKATRSTNPDMLTWCRHWVRVQNANGASIGALPLPWLTSAVGDSRPQIEVSYEHHQQHLEIAVRDHALDLLLAYMKLGRLSAAEMSIDLLSHEGTLLRALEDKRGNPLAACAAAYVSLATANKKQIDIWRDWAPNLMNWFPWMPDGAIIRACALMDGPVSKDAKEQILTCAKEGYRRGLPFFTVGVQHLREILQLFGGDDPEAEEMLGSVRSVSSRCDISEAFTTLQFPSH</sequence>
<name>A0A4Q0MIJ3_9HYPH</name>
<dbReference type="Proteomes" id="UP000289708">
    <property type="component" value="Unassembled WGS sequence"/>
</dbReference>
<dbReference type="RefSeq" id="WP_128778021.1">
    <property type="nucleotide sequence ID" value="NZ_RYFI01000012.1"/>
</dbReference>